<feature type="domain" description="Glycosyltransferase 2-like" evidence="1">
    <location>
        <begin position="16"/>
        <end position="156"/>
    </location>
</feature>
<sequence length="350" mass="39126">MNSLPRYTDLPPVDVTVVVGSYNRSAMLAETIDSLTALDTSLPGGGRFTYEVVAIDNASTDDTQAVLARYADPALRGAAERVRGFYESEPGVTHARNRGLREAAGEWIAFHDDDQRAHPQWLAKLQELARRRHLKVVGGAVHLSLPEDNIRVLAPECRVLLGEKVGWDQEQPYTRKRIPGTNNLMLHRSVLEEVGVFDTRITDGGEDADLYRRVRSAGHEAWYTPEAIVYHLIPRPRLADGYMKWTATRHGQHLALREYKEWGRAKLGGMLIIRALQAGCNYYPRYAVAILSQQREQALGKRALLWRSQAYLARAWSLFRKGDAEAGGHDASLNLREGREKLIHGASGAG</sequence>
<keyword evidence="2" id="KW-0808">Transferase</keyword>
<dbReference type="Pfam" id="PF00535">
    <property type="entry name" value="Glycos_transf_2"/>
    <property type="match status" value="1"/>
</dbReference>
<proteinExistence type="predicted"/>
<dbReference type="GO" id="GO:0016757">
    <property type="term" value="F:glycosyltransferase activity"/>
    <property type="evidence" value="ECO:0007669"/>
    <property type="project" value="UniProtKB-KW"/>
</dbReference>
<dbReference type="CDD" id="cd00761">
    <property type="entry name" value="Glyco_tranf_GTA_type"/>
    <property type="match status" value="1"/>
</dbReference>
<accession>A0A518K6G6</accession>
<dbReference type="InterPro" id="IPR029044">
    <property type="entry name" value="Nucleotide-diphossugar_trans"/>
</dbReference>
<dbReference type="InterPro" id="IPR050834">
    <property type="entry name" value="Glycosyltransf_2"/>
</dbReference>
<dbReference type="EC" id="2.4.1.293" evidence="2"/>
<dbReference type="SUPFAM" id="SSF53448">
    <property type="entry name" value="Nucleotide-diphospho-sugar transferases"/>
    <property type="match status" value="1"/>
</dbReference>
<dbReference type="AlphaFoldDB" id="A0A518K6G6"/>
<name>A0A518K6G6_9BACT</name>
<dbReference type="RefSeq" id="WP_145110234.1">
    <property type="nucleotide sequence ID" value="NZ_CP036349.1"/>
</dbReference>
<organism evidence="2 3">
    <name type="scientific">Botrimarina mediterranea</name>
    <dbReference type="NCBI Taxonomy" id="2528022"/>
    <lineage>
        <taxon>Bacteria</taxon>
        <taxon>Pseudomonadati</taxon>
        <taxon>Planctomycetota</taxon>
        <taxon>Planctomycetia</taxon>
        <taxon>Pirellulales</taxon>
        <taxon>Lacipirellulaceae</taxon>
        <taxon>Botrimarina</taxon>
    </lineage>
</organism>
<reference evidence="2 3" key="1">
    <citation type="submission" date="2019-02" db="EMBL/GenBank/DDBJ databases">
        <title>Deep-cultivation of Planctomycetes and their phenomic and genomic characterization uncovers novel biology.</title>
        <authorList>
            <person name="Wiegand S."/>
            <person name="Jogler M."/>
            <person name="Boedeker C."/>
            <person name="Pinto D."/>
            <person name="Vollmers J."/>
            <person name="Rivas-Marin E."/>
            <person name="Kohn T."/>
            <person name="Peeters S.H."/>
            <person name="Heuer A."/>
            <person name="Rast P."/>
            <person name="Oberbeckmann S."/>
            <person name="Bunk B."/>
            <person name="Jeske O."/>
            <person name="Meyerdierks A."/>
            <person name="Storesund J.E."/>
            <person name="Kallscheuer N."/>
            <person name="Luecker S."/>
            <person name="Lage O.M."/>
            <person name="Pohl T."/>
            <person name="Merkel B.J."/>
            <person name="Hornburger P."/>
            <person name="Mueller R.-W."/>
            <person name="Bruemmer F."/>
            <person name="Labrenz M."/>
            <person name="Spormann A.M."/>
            <person name="Op den Camp H."/>
            <person name="Overmann J."/>
            <person name="Amann R."/>
            <person name="Jetten M.S.M."/>
            <person name="Mascher T."/>
            <person name="Medema M.H."/>
            <person name="Devos D.P."/>
            <person name="Kaster A.-K."/>
            <person name="Ovreas L."/>
            <person name="Rohde M."/>
            <person name="Galperin M.Y."/>
            <person name="Jogler C."/>
        </authorList>
    </citation>
    <scope>NUCLEOTIDE SEQUENCE [LARGE SCALE GENOMIC DNA]</scope>
    <source>
        <strain evidence="2 3">Spa11</strain>
    </source>
</reference>
<evidence type="ECO:0000313" key="3">
    <source>
        <dbReference type="Proteomes" id="UP000316426"/>
    </source>
</evidence>
<dbReference type="PANTHER" id="PTHR43685:SF2">
    <property type="entry name" value="GLYCOSYLTRANSFERASE 2-LIKE DOMAIN-CONTAINING PROTEIN"/>
    <property type="match status" value="1"/>
</dbReference>
<dbReference type="Proteomes" id="UP000316426">
    <property type="component" value="Chromosome"/>
</dbReference>
<gene>
    <name evidence="2" type="primary">pglI</name>
    <name evidence="2" type="ORF">Spa11_15730</name>
</gene>
<dbReference type="InterPro" id="IPR001173">
    <property type="entry name" value="Glyco_trans_2-like"/>
</dbReference>
<keyword evidence="2" id="KW-0328">Glycosyltransferase</keyword>
<dbReference type="KEGG" id="bmei:Spa11_15730"/>
<protein>
    <submittedName>
        <fullName evidence="2">GalNAc(5)-diNAcBac-PP-undecaprenol beta-1,3-glucosyltransferase</fullName>
        <ecNumber evidence="2">2.4.1.293</ecNumber>
    </submittedName>
</protein>
<evidence type="ECO:0000259" key="1">
    <source>
        <dbReference type="Pfam" id="PF00535"/>
    </source>
</evidence>
<dbReference type="EMBL" id="CP036349">
    <property type="protein sequence ID" value="QDV73377.1"/>
    <property type="molecule type" value="Genomic_DNA"/>
</dbReference>
<keyword evidence="3" id="KW-1185">Reference proteome</keyword>
<dbReference type="Gene3D" id="3.90.550.10">
    <property type="entry name" value="Spore Coat Polysaccharide Biosynthesis Protein SpsA, Chain A"/>
    <property type="match status" value="1"/>
</dbReference>
<evidence type="ECO:0000313" key="2">
    <source>
        <dbReference type="EMBL" id="QDV73377.1"/>
    </source>
</evidence>
<dbReference type="PANTHER" id="PTHR43685">
    <property type="entry name" value="GLYCOSYLTRANSFERASE"/>
    <property type="match status" value="1"/>
</dbReference>